<dbReference type="RefSeq" id="XP_073098536.1">
    <property type="nucleotide sequence ID" value="XM_073242435.1"/>
</dbReference>
<evidence type="ECO:0000256" key="1">
    <source>
        <dbReference type="ARBA" id="ARBA00008324"/>
    </source>
</evidence>
<dbReference type="RefSeq" id="XP_029117985.1">
    <property type="nucleotide sequence ID" value="XM_029262152.1"/>
</dbReference>
<keyword evidence="2" id="KW-0378">Hydrolase</keyword>
<dbReference type="FunFam" id="3.10.129.10:FF:000059">
    <property type="entry name" value="Acyl-coenzyme A thioesterase 13"/>
    <property type="match status" value="1"/>
</dbReference>
<dbReference type="AlphaFoldDB" id="A0A6I9QPA9"/>
<organism evidence="4 5">
    <name type="scientific">Elaeis guineensis var. tenera</name>
    <name type="common">Oil palm</name>
    <dbReference type="NCBI Taxonomy" id="51953"/>
    <lineage>
        <taxon>Eukaryota</taxon>
        <taxon>Viridiplantae</taxon>
        <taxon>Streptophyta</taxon>
        <taxon>Embryophyta</taxon>
        <taxon>Tracheophyta</taxon>
        <taxon>Spermatophyta</taxon>
        <taxon>Magnoliopsida</taxon>
        <taxon>Liliopsida</taxon>
        <taxon>Arecaceae</taxon>
        <taxon>Arecoideae</taxon>
        <taxon>Cocoseae</taxon>
        <taxon>Elaeidinae</taxon>
        <taxon>Elaeis</taxon>
    </lineage>
</organism>
<dbReference type="GeneID" id="105037851"/>
<sequence>MDFEAVKRSLEAAAEETLPSPSLDTLPSKFYDAFVLHGLRVDLVEPGRLLCSMTVPPRLLNTGNFLHGGATASLVDLVGSAAFYTAGARTKGSPLEMSIAYLDAAFVHEDIEIEVKVLRAGKAVGVATVELRKKKSGKIIAHARYTKYLAVPSNL</sequence>
<dbReference type="Gene3D" id="3.10.129.10">
    <property type="entry name" value="Hotdog Thioesterase"/>
    <property type="match status" value="1"/>
</dbReference>
<gene>
    <name evidence="5" type="primary">LOC105037851</name>
    <name evidence="6" type="synonym">LOC114913483</name>
</gene>
<proteinExistence type="inferred from homology"/>
<reference evidence="5 6" key="1">
    <citation type="submission" date="2025-04" db="UniProtKB">
        <authorList>
            <consortium name="RefSeq"/>
        </authorList>
    </citation>
    <scope>IDENTIFICATION</scope>
</reference>
<dbReference type="InterPro" id="IPR003736">
    <property type="entry name" value="PAAI_dom"/>
</dbReference>
<evidence type="ECO:0000256" key="2">
    <source>
        <dbReference type="ARBA" id="ARBA00022801"/>
    </source>
</evidence>
<dbReference type="RefSeq" id="XP_010911767.1">
    <property type="nucleotide sequence ID" value="XM_010913465.3"/>
</dbReference>
<dbReference type="Proteomes" id="UP000504607">
    <property type="component" value="Unplaced"/>
</dbReference>
<evidence type="ECO:0000259" key="3">
    <source>
        <dbReference type="Pfam" id="PF03061"/>
    </source>
</evidence>
<dbReference type="InterPro" id="IPR006683">
    <property type="entry name" value="Thioestr_dom"/>
</dbReference>
<dbReference type="Pfam" id="PF03061">
    <property type="entry name" value="4HBT"/>
    <property type="match status" value="1"/>
</dbReference>
<dbReference type="InterPro" id="IPR039298">
    <property type="entry name" value="ACOT13"/>
</dbReference>
<dbReference type="CDD" id="cd03443">
    <property type="entry name" value="PaaI_thioesterase"/>
    <property type="match status" value="1"/>
</dbReference>
<evidence type="ECO:0000313" key="4">
    <source>
        <dbReference type="Proteomes" id="UP000504607"/>
    </source>
</evidence>
<accession>A0A6I9QPA9</accession>
<dbReference type="GO" id="GO:0047617">
    <property type="term" value="F:fatty acyl-CoA hydrolase activity"/>
    <property type="evidence" value="ECO:0007669"/>
    <property type="project" value="InterPro"/>
</dbReference>
<dbReference type="NCBIfam" id="TIGR00369">
    <property type="entry name" value="unchar_dom_1"/>
    <property type="match status" value="1"/>
</dbReference>
<dbReference type="OrthoDB" id="46529at2759"/>
<evidence type="ECO:0000313" key="6">
    <source>
        <dbReference type="RefSeq" id="XP_029117985.1"/>
    </source>
</evidence>
<dbReference type="InterPro" id="IPR029069">
    <property type="entry name" value="HotDog_dom_sf"/>
</dbReference>
<protein>
    <submittedName>
        <fullName evidence="5 6">Acyl-coenzyme A thioesterase 13</fullName>
    </submittedName>
</protein>
<comment type="similarity">
    <text evidence="1">Belongs to the thioesterase PaaI family.</text>
</comment>
<dbReference type="PANTHER" id="PTHR21660">
    <property type="entry name" value="THIOESTERASE SUPERFAMILY MEMBER-RELATED"/>
    <property type="match status" value="1"/>
</dbReference>
<name>A0A6I9QPA9_ELAGV</name>
<dbReference type="SUPFAM" id="SSF54637">
    <property type="entry name" value="Thioesterase/thiol ester dehydrase-isomerase"/>
    <property type="match status" value="1"/>
</dbReference>
<keyword evidence="4" id="KW-1185">Reference proteome</keyword>
<evidence type="ECO:0000313" key="5">
    <source>
        <dbReference type="RefSeq" id="XP_010911767.1"/>
    </source>
</evidence>
<dbReference type="PANTHER" id="PTHR21660:SF47">
    <property type="entry name" value="F19P19.27 PROTEIN"/>
    <property type="match status" value="1"/>
</dbReference>
<feature type="domain" description="Thioesterase" evidence="3">
    <location>
        <begin position="64"/>
        <end position="138"/>
    </location>
</feature>